<feature type="compositionally biased region" description="Polar residues" evidence="1">
    <location>
        <begin position="1552"/>
        <end position="1564"/>
    </location>
</feature>
<feature type="region of interest" description="Disordered" evidence="1">
    <location>
        <begin position="249"/>
        <end position="281"/>
    </location>
</feature>
<feature type="region of interest" description="Disordered" evidence="1">
    <location>
        <begin position="298"/>
        <end position="355"/>
    </location>
</feature>
<feature type="compositionally biased region" description="Basic and acidic residues" evidence="1">
    <location>
        <begin position="818"/>
        <end position="833"/>
    </location>
</feature>
<feature type="compositionally biased region" description="Basic and acidic residues" evidence="1">
    <location>
        <begin position="955"/>
        <end position="965"/>
    </location>
</feature>
<feature type="compositionally biased region" description="Polar residues" evidence="1">
    <location>
        <begin position="794"/>
        <end position="807"/>
    </location>
</feature>
<feature type="compositionally biased region" description="Polar residues" evidence="1">
    <location>
        <begin position="840"/>
        <end position="862"/>
    </location>
</feature>
<dbReference type="Pfam" id="PF01369">
    <property type="entry name" value="Sec7"/>
    <property type="match status" value="1"/>
</dbReference>
<dbReference type="GO" id="GO:0005085">
    <property type="term" value="F:guanyl-nucleotide exchange factor activity"/>
    <property type="evidence" value="ECO:0007669"/>
    <property type="project" value="InterPro"/>
</dbReference>
<dbReference type="Gene3D" id="1.10.220.20">
    <property type="match status" value="1"/>
</dbReference>
<accession>A0A9P7G213</accession>
<comment type="caution">
    <text evidence="3">The sequence shown here is derived from an EMBL/GenBank/DDBJ whole genome shotgun (WGS) entry which is preliminary data.</text>
</comment>
<feature type="region of interest" description="Disordered" evidence="1">
    <location>
        <begin position="1"/>
        <end position="170"/>
    </location>
</feature>
<dbReference type="InterPro" id="IPR035999">
    <property type="entry name" value="Sec7_dom_sf"/>
</dbReference>
<keyword evidence="4" id="KW-1185">Reference proteome</keyword>
<feature type="compositionally biased region" description="Basic residues" evidence="1">
    <location>
        <begin position="114"/>
        <end position="126"/>
    </location>
</feature>
<feature type="compositionally biased region" description="Low complexity" evidence="1">
    <location>
        <begin position="580"/>
        <end position="609"/>
    </location>
</feature>
<feature type="region of interest" description="Disordered" evidence="1">
    <location>
        <begin position="1585"/>
        <end position="1613"/>
    </location>
</feature>
<feature type="compositionally biased region" description="Low complexity" evidence="1">
    <location>
        <begin position="679"/>
        <end position="689"/>
    </location>
</feature>
<feature type="compositionally biased region" description="Low complexity" evidence="1">
    <location>
        <begin position="255"/>
        <end position="269"/>
    </location>
</feature>
<feature type="compositionally biased region" description="Basic and acidic residues" evidence="1">
    <location>
        <begin position="1595"/>
        <end position="1611"/>
    </location>
</feature>
<feature type="region of interest" description="Disordered" evidence="1">
    <location>
        <begin position="1541"/>
        <end position="1564"/>
    </location>
</feature>
<feature type="region of interest" description="Disordered" evidence="1">
    <location>
        <begin position="788"/>
        <end position="868"/>
    </location>
</feature>
<feature type="compositionally biased region" description="Low complexity" evidence="1">
    <location>
        <begin position="885"/>
        <end position="894"/>
    </location>
</feature>
<feature type="region of interest" description="Disordered" evidence="1">
    <location>
        <begin position="445"/>
        <end position="765"/>
    </location>
</feature>
<feature type="region of interest" description="Disordered" evidence="1">
    <location>
        <begin position="392"/>
        <end position="418"/>
    </location>
</feature>
<proteinExistence type="predicted"/>
<feature type="compositionally biased region" description="Basic and acidic residues" evidence="1">
    <location>
        <begin position="699"/>
        <end position="710"/>
    </location>
</feature>
<name>A0A9P7G213_9AGAR</name>
<feature type="compositionally biased region" description="Basic and acidic residues" evidence="1">
    <location>
        <begin position="64"/>
        <end position="81"/>
    </location>
</feature>
<evidence type="ECO:0000313" key="4">
    <source>
        <dbReference type="Proteomes" id="UP000717328"/>
    </source>
</evidence>
<feature type="compositionally biased region" description="Basic and acidic residues" evidence="1">
    <location>
        <begin position="508"/>
        <end position="522"/>
    </location>
</feature>
<feature type="compositionally biased region" description="Basic and acidic residues" evidence="1">
    <location>
        <begin position="1"/>
        <end position="12"/>
    </location>
</feature>
<feature type="domain" description="SEC7" evidence="2">
    <location>
        <begin position="1138"/>
        <end position="1336"/>
    </location>
</feature>
<dbReference type="PROSITE" id="PS50190">
    <property type="entry name" value="SEC7"/>
    <property type="match status" value="1"/>
</dbReference>
<feature type="compositionally biased region" description="Polar residues" evidence="1">
    <location>
        <begin position="610"/>
        <end position="634"/>
    </location>
</feature>
<feature type="compositionally biased region" description="Acidic residues" evidence="1">
    <location>
        <begin position="540"/>
        <end position="558"/>
    </location>
</feature>
<dbReference type="InterPro" id="IPR023394">
    <property type="entry name" value="Sec7_C_sf"/>
</dbReference>
<feature type="compositionally biased region" description="Basic and acidic residues" evidence="1">
    <location>
        <begin position="44"/>
        <end position="56"/>
    </location>
</feature>
<feature type="compositionally biased region" description="Low complexity" evidence="1">
    <location>
        <begin position="727"/>
        <end position="755"/>
    </location>
</feature>
<dbReference type="GO" id="GO:0032012">
    <property type="term" value="P:regulation of ARF protein signal transduction"/>
    <property type="evidence" value="ECO:0007669"/>
    <property type="project" value="InterPro"/>
</dbReference>
<feature type="compositionally biased region" description="Polar residues" evidence="1">
    <location>
        <begin position="988"/>
        <end position="1009"/>
    </location>
</feature>
<dbReference type="SUPFAM" id="SSF50729">
    <property type="entry name" value="PH domain-like"/>
    <property type="match status" value="1"/>
</dbReference>
<dbReference type="EMBL" id="JABCKI010005722">
    <property type="protein sequence ID" value="KAG5639415.1"/>
    <property type="molecule type" value="Genomic_DNA"/>
</dbReference>
<feature type="compositionally biased region" description="Low complexity" evidence="1">
    <location>
        <begin position="1015"/>
        <end position="1025"/>
    </location>
</feature>
<sequence length="1650" mass="180897">MQQERQPTRAEQRMAAVAKLKRAASLPRMKDGRRPPMHTDAVSEGEKPPMDEDTKGDSTPPQDPQEHLDDTTEPEAEREVLAEAQLGADTEPAAVPEPEVEEAERAISPEPASRSKRRSRSRTRSRGSKDLRGKARATQSPTPTPPAAGDSSQDEAPMPMPPPLNLATLAPLMSPIPSHILELQRSRLLRSPTPTSSESPIPHGGGALPQNPVLLPTLEAWQRGLLRSNSAGGSNTAGRMMAMHKLTGGTESYEPLGSLSPSPSPLGKLNRSNTVTGGERTAARQLMLSRLGGRIGKEIDGEQASGGEGPAPASTTKKRRRRSRRGSQSANAGVSDSEFLSTSPNTPSIPPTPLPTAFDALSELLLRSRSATPYQLANPPTYAYDVEEYPQPLQPEPVHEPERHEPMRRRSVVVEEDEDEQYIPQRAYPAAPLPQHIAAFRTPYVADPRSNDPLSSPSPPAISLSAYPNQRTPPVNDVFPRSPYAMPLKEVSSQDDDEEQVLYQPDTLRPRTPYEDNSEREISWIATPVPEIDTRMPIHDEEDDEMDEPEEEYQDADEPPSSPRSSNDYSAQDTYDDTSPRVSSSSKSLFVESETSPAASPVASPSHVSLTPSGATPSHTASITRASDDGSSPQYPMRLSVASRSPMYGEFPDWDDRTNTDSPSKRPGDSPSTWEKVKSTFSRAGSTSGRRSRTNSIAARERRDRADSINRESGASLGSARTDKVDASAQQQSQPLMLSSSASASISSLAPPTAARGGSSPIPLLTSVNKSKYQHAKLFPFGMATTPEARMASASASSPDIVMQSSSNEEDVPSTPHTPERTGEYRLSHKTSDTHLASRLNLSSLSTSQLENLPRSPSQTGGSYKLPMTLPGVKQWLSKNKKIFSSSSPAPASPVRELRPLTPSHKPSAPDGTSRKESEQLGADWEEVGTTPTSPLGESVFRLGPNGNGSTSIPRSEHTDTEKTPKARKIMPPLDHGDNGISFFEETPLSTPSHPDPLSTTPDPYSSLSDYPAHSTSESSSTTSSQYSLAPQGPLFLERVDEELSRGSRSRIWATSLDDPPRKLLLSTPVFQVVNHNTLKDRFLFLFSDILVVAKPVFMDQEAYVDKNPVGRKFIVKNVVQLSKLRFTEGRAEMDDKETNGTKSRDRLVGLFVANFAKDPENAVNSLCIRSGHGDDPVAVGQLLFKTLDLDRARLGDYLARKTAKSVLKVYLDSFGFLGLRVDKALRVFLLSIHIPSSSQHHNALEYLLEAFASRWYEANARLMDYKKDQAHRFVRAIVQLNDLLHGAIAQEPGPTETPRRDVTSDDFVDAFRRYDQKSSVSDGLLRDVYESILHERLSHSPNAGSPTESIAIKRGIPLCLTWKIESEPIVFRIPHADADLSIELYGQDLVFDPPVINFGKSPEVSFRIKALSLGSKSIIMRRAGPNALKYTGLPLSSPILVERAFMRHTLQVAFENQHGLKRRYMFSIDDSLIRHQWAVHMRRQMEKAVEGSKLGTKFRRAAEALAFTVLQETLIGSQAALANAVQKVSQRNNVYPPNLNGASRFMHDRNGSGSNGFQLQPIHNRSKSRSKVYHLHGAGKIELDLSQPLSHRGAHSDDDDKADITQERNDGPLWSTEDLKMVCEQNGTIASLLSYLQTLSSEPAELSSS</sequence>
<evidence type="ECO:0000313" key="3">
    <source>
        <dbReference type="EMBL" id="KAG5639415.1"/>
    </source>
</evidence>
<dbReference type="InterPro" id="IPR011993">
    <property type="entry name" value="PH-like_dom_sf"/>
</dbReference>
<feature type="region of interest" description="Disordered" evidence="1">
    <location>
        <begin position="884"/>
        <end position="1029"/>
    </location>
</feature>
<reference evidence="3" key="1">
    <citation type="submission" date="2021-02" db="EMBL/GenBank/DDBJ databases">
        <authorList>
            <person name="Nieuwenhuis M."/>
            <person name="Van De Peppel L.J.J."/>
        </authorList>
    </citation>
    <scope>NUCLEOTIDE SEQUENCE</scope>
    <source>
        <strain evidence="3">D49</strain>
    </source>
</reference>
<feature type="compositionally biased region" description="Polar residues" evidence="1">
    <location>
        <begin position="563"/>
        <end position="573"/>
    </location>
</feature>
<feature type="compositionally biased region" description="Polar residues" evidence="1">
    <location>
        <begin position="326"/>
        <end position="340"/>
    </location>
</feature>
<dbReference type="OrthoDB" id="430364at2759"/>
<gene>
    <name evidence="3" type="ORF">H0H81_002947</name>
</gene>
<evidence type="ECO:0000259" key="2">
    <source>
        <dbReference type="PROSITE" id="PS50190"/>
    </source>
</evidence>
<feature type="compositionally biased region" description="Basic residues" evidence="1">
    <location>
        <begin position="316"/>
        <end position="325"/>
    </location>
</feature>
<reference evidence="3" key="2">
    <citation type="submission" date="2021-10" db="EMBL/GenBank/DDBJ databases">
        <title>Phylogenomics reveals ancestral predisposition of the termite-cultivated fungus Termitomyces towards a domesticated lifestyle.</title>
        <authorList>
            <person name="Auxier B."/>
            <person name="Grum-Grzhimaylo A."/>
            <person name="Cardenas M.E."/>
            <person name="Lodge J.D."/>
            <person name="Laessoe T."/>
            <person name="Pedersen O."/>
            <person name="Smith M.E."/>
            <person name="Kuyper T.W."/>
            <person name="Franco-Molano E.A."/>
            <person name="Baroni T.J."/>
            <person name="Aanen D.K."/>
        </authorList>
    </citation>
    <scope>NUCLEOTIDE SEQUENCE</scope>
    <source>
        <strain evidence="3">D49</strain>
    </source>
</reference>
<dbReference type="InterPro" id="IPR000904">
    <property type="entry name" value="Sec7_dom"/>
</dbReference>
<dbReference type="Gene3D" id="2.30.29.30">
    <property type="entry name" value="Pleckstrin-homology domain (PH domain)/Phosphotyrosine-binding domain (PTB)"/>
    <property type="match status" value="1"/>
</dbReference>
<dbReference type="Gene3D" id="1.10.1000.11">
    <property type="entry name" value="Arf Nucleotide-binding Site Opener,domain 2"/>
    <property type="match status" value="1"/>
</dbReference>
<dbReference type="SUPFAM" id="SSF48425">
    <property type="entry name" value="Sec7 domain"/>
    <property type="match status" value="1"/>
</dbReference>
<protein>
    <recommendedName>
        <fullName evidence="2">SEC7 domain-containing protein</fullName>
    </recommendedName>
</protein>
<evidence type="ECO:0000256" key="1">
    <source>
        <dbReference type="SAM" id="MobiDB-lite"/>
    </source>
</evidence>
<dbReference type="Proteomes" id="UP000717328">
    <property type="component" value="Unassembled WGS sequence"/>
</dbReference>
<dbReference type="SMART" id="SM00222">
    <property type="entry name" value="Sec7"/>
    <property type="match status" value="1"/>
</dbReference>
<feature type="compositionally biased region" description="Basic and acidic residues" evidence="1">
    <location>
        <begin position="654"/>
        <end position="668"/>
    </location>
</feature>
<organism evidence="3 4">
    <name type="scientific">Sphagnurus paluster</name>
    <dbReference type="NCBI Taxonomy" id="117069"/>
    <lineage>
        <taxon>Eukaryota</taxon>
        <taxon>Fungi</taxon>
        <taxon>Dikarya</taxon>
        <taxon>Basidiomycota</taxon>
        <taxon>Agaricomycotina</taxon>
        <taxon>Agaricomycetes</taxon>
        <taxon>Agaricomycetidae</taxon>
        <taxon>Agaricales</taxon>
        <taxon>Tricholomatineae</taxon>
        <taxon>Lyophyllaceae</taxon>
        <taxon>Sphagnurus</taxon>
    </lineage>
</organism>